<name>A0ABM1A0M6_APLCA</name>
<feature type="compositionally biased region" description="Low complexity" evidence="2">
    <location>
        <begin position="367"/>
        <end position="387"/>
    </location>
</feature>
<feature type="compositionally biased region" description="Polar residues" evidence="2">
    <location>
        <begin position="559"/>
        <end position="571"/>
    </location>
</feature>
<evidence type="ECO:0000259" key="3">
    <source>
        <dbReference type="PROSITE" id="PS51089"/>
    </source>
</evidence>
<feature type="compositionally biased region" description="Low complexity" evidence="2">
    <location>
        <begin position="2060"/>
        <end position="2070"/>
    </location>
</feature>
<feature type="compositionally biased region" description="Low complexity" evidence="2">
    <location>
        <begin position="183"/>
        <end position="195"/>
    </location>
</feature>
<comment type="similarity">
    <text evidence="1">Belongs to the villin/gelsolin family.</text>
</comment>
<feature type="compositionally biased region" description="Basic and acidic residues" evidence="2">
    <location>
        <begin position="990"/>
        <end position="1001"/>
    </location>
</feature>
<feature type="region of interest" description="Disordered" evidence="2">
    <location>
        <begin position="1598"/>
        <end position="1902"/>
    </location>
</feature>
<dbReference type="Pfam" id="PF02209">
    <property type="entry name" value="VHP"/>
    <property type="match status" value="1"/>
</dbReference>
<feature type="compositionally biased region" description="Polar residues" evidence="2">
    <location>
        <begin position="663"/>
        <end position="672"/>
    </location>
</feature>
<feature type="compositionally biased region" description="Basic and acidic residues" evidence="2">
    <location>
        <begin position="787"/>
        <end position="797"/>
    </location>
</feature>
<feature type="compositionally biased region" description="Acidic residues" evidence="2">
    <location>
        <begin position="1039"/>
        <end position="1055"/>
    </location>
</feature>
<dbReference type="PANTHER" id="PTHR11977:SF45">
    <property type="entry name" value="SUPERVILLIN"/>
    <property type="match status" value="1"/>
</dbReference>
<reference evidence="5" key="1">
    <citation type="submission" date="2025-08" db="UniProtKB">
        <authorList>
            <consortium name="RefSeq"/>
        </authorList>
    </citation>
    <scope>IDENTIFICATION</scope>
</reference>
<feature type="compositionally biased region" description="Basic and acidic residues" evidence="2">
    <location>
        <begin position="1579"/>
        <end position="1592"/>
    </location>
</feature>
<dbReference type="Gene3D" id="1.10.950.10">
    <property type="entry name" value="Villin headpiece domain"/>
    <property type="match status" value="1"/>
</dbReference>
<sequence>MDARRRRKLLERTSDVSTEDSSSWRSRVYQKDVEPSRVERSGSLTSYTGKTSRSSYHEETSTCEGRRGSADVSPRDSTRRRSEDTSSADLAERLAKRRAQRLEEQGKSSSQEKEGSVDSPRTLRDRRRSRDSSALSQDSVENGDHGEDRLSVRRAASRRHEVVESGGSGAEGAGDRRHRCGSRDSVISADSVDSSVGEDQGRRRWSRRRGSDEEAGSIGATVGSEEVEAGRNRRLSSRDSCFQSAESGQSLRSVEGEDRRSSLDVVPDIAAENQNNNSASRAFDSTSDSLSVSSLTSSSVRRRHRRDVIEEREEEQAGGDVPSSSSIVTPAVVNGVNNDVKRTAPGELGGGVSESSSASTRWRDHISLSGSASVDTSSASADTGSARRSSEDGGGPEAANGGQVESFQARLRRLRGAESEDVTSNTEASTTTSRKESSSTPTLAANETCKEVSTNGAHDREEKTASEGVSHPRNVPEATVVGETSEVYATPPATPPGTPPEEGVSARKRKVRKDKSSVRKSALNMSTSEEDDSDPRGPGSLAGDTSHEDGRTRRKPINATRQKFNQAQDGTSSSSSSKPKSDTAGEPVSKLLHRGRTDFSQLLQKFSGSEASASEKSDCENVGLTSSSPVSGIPRRGFVRRQEAKEIISSSDDSESARRTPERTQSLKLTSNRIREDGNRSSESPGRTGIEKSSSFRSDFMSRRLSQRRDEGSDKESTEPAKQTSAEATVKTVASPTSNKPSASESGTLSGVTSEPAHPEKTSSPPTDLTDGAGTWRSGRGSQEAISKAEDYIKRVETTISTARSKRSAEKSKSPSPGIESTSASGRTGASKSSDDTKLRAEEERAGSFINPTEKPVVDESSASDQAISGTGDAKSESEEKSTTTAATTAAASSSHLPSSQSASHVPDALSAVSSSSSSSIKPDTLSLPSVTTTTTSAEERVPSPVSSTSSISPRPGEAASSDHSFTSSSSSSSSTISSTIRRSASLRDNSFRSDSVDKQRKGILKRTSSMSKSDGGSSDVIVDPQLAKILQQRREIQGDVEEEDEEVEEEEEEAACVSPRRRRSRALSAAEEIEETLKYSQLRAVEKGLNPEEDEGLKRRSVADRIFSMQAKIEEEKHSAAITPRSRSGISTPKSKPRSGLATPTQRSVEEVTPQRSPNFPLSPSRTLSSSSNGSSAPVTAGVNNSSNGNSNNGGVPMGQRSEQDSSAVSGPQLMERLTKIADSSDAYQARRHRFQGRHQKEDWRHLTQPVTYEEIQAADNLETVNAFRALVRKQTSINAFDQLKAQTSDEGKKPQQQQQPLQQGAGKKAEFPQHLAPPPKRQKRGRMMRHRTLPVTAEELNAVPENQELALDPAWTKTGEGGLRDSKADSGILSGSEADGFLDGQQAESLRNLTLEMDLWENDPARMSVAAKSAMFKGMEEKTKAERDKEKSASGAKRYINRKKRERSQTMPITEEEVKTASEMEAAATTATGNQTVRVGPVPEIVNRSRSNSIAEEGEKEALDDELTKLTLSEKVKLFSQPKKAEKPAKVEAPAPRRRNRKHTSRFNTQPVTSEEVEKAAAFSRISPLAMSMVKPPDPEMLKGLPLKDQRELMAQHAEACLSQASSRSQSRSGSVTSLSQPPSRRASISGENAEGKDKELDEEDKKSILKDKSASTKDLHDVRSILKNEPSKARSEPEVHSILKPSGDSPELAPDTTSGSSASNNSISASTTSSSSSSSSAPKGILKKTKSEDLPISENASGDVRSILKHTDSEEEELTQLGKPRSRSNSQPHGILKRDGSPLPPAGSLELGSEIKSILKAPSQENVSDGSTLTVKSAMRRNSVDSDSSTSSAGVLKSALKNRSKNNSECEDSATAITTATSATTEASAASELTPRKERDDDDDDNSTTSGVVVETTTTTTEVVSVVQTENNNNNNNNNNNSCVNVSRQTVTSSTTTCDQLETTTRGATSHSMGGAEASGQDTLKVPDAGDDKSGASASEGESSSGEILDGTPRSTRLKRRSRFSDKNKASERYKTQPPEISEVVAGDQSAKRKFKYEGRHKTQPITPTEMKEAEATTTPSTNLTRTPGGSIADRLNQLKTSGEEEWRKRVRKDDPAPMPDAVVKLREKPGSAANRPSSIADRLSELEVSKMTWKDRVEETDVKQFTVAGKLSNNATESPLVNKLRSRPKKEGDPSSKETTPVTSPVTPTKEFISKIPIPTEIISDPTVVIQTESTKVTMVKKVTRGVAGGGDEEEKKEAVKVEVPLIGEELDTFFAVKSIDEIKDKVDMEIDDFNNIFVESEEILSTVRKVRPSRRKKASSINPLKTLSKKVEIQTEYTQVTRGVAEKEFKRMKKEKLSKDAGFAQEALAGLASKENFKQVELRRSDSGSSVHGQRLDPFNEVMLLHVKGRRMVQTRLVEPHTRSLNGGDCFILVTMDKIILWEGQFANVIEKAKAADLASYILQKRDMGCKKATEVSTVLQAKDHLGAGKLFYQALEGDKQCQACGPDAEDELYENSVVRSNMVYRLEGNALKPYTEYWGAVPRHEMLKRNEVIVFDFGTEFYVWQGKQVTMEQRKLGLKLARKLYDKGYDYTESAINPFSPLRTEEDGGVPLKAAVRPKWSVFGKVNQNMETVVFREKFADWPDSSRIIGCRGHASASEAASKDLLELKPFDASQMIPLSTAPVTLKLEGDNLGRGLKWTEDMQGFIKQKDIITLDVAVWHVLEYDHSKMPRSSHGQFHDGDTYVVRWQYMIANANLRSLKGSAARNSLTGRERCAYFFWQGNNSTINEKGASALMTVELDEERGPQVRVLEGKEPPCFLNLFEGKMVLHIGKREEPSTNTQGPWRLYCLRGDYENEVYLLEIPVCLEHLRSRSSLVLINVKTGMVYIWHGAKSPSHVRQVCRKTVDRIAEHRPPELGFHDDATVLITEMDEGEEKPEVWVALDGRDRKLYHSLLTDPLPYRDTLRLFHMSSVNLVFEVHEQLNPARVPDLVTPFPFLQSDLYKTSQPALYLVDNHHEVYLWQGWWPVGSHEDENVHTGSATARFNMDRRCAMETTLHYCKEKNPSDPPKAFLVCAGLEPKCFTSLFPYWHVDTIVRDIALEEGREESYKESVETVLHRLTQTRYTLAELQERPLPDGVDPLKLEAYLHDEEFEEILEMNREEFYSQPSWKQKQMKIQMGLF</sequence>
<feature type="region of interest" description="Disordered" evidence="2">
    <location>
        <begin position="2160"/>
        <end position="2192"/>
    </location>
</feature>
<dbReference type="InterPro" id="IPR007122">
    <property type="entry name" value="Villin/Gelsolin"/>
</dbReference>
<dbReference type="SMART" id="SM00262">
    <property type="entry name" value="GEL"/>
    <property type="match status" value="3"/>
</dbReference>
<keyword evidence="4" id="KW-1185">Reference proteome</keyword>
<feature type="compositionally biased region" description="Polar residues" evidence="2">
    <location>
        <begin position="15"/>
        <end position="25"/>
    </location>
</feature>
<feature type="region of interest" description="Disordered" evidence="2">
    <location>
        <begin position="1"/>
        <end position="1022"/>
    </location>
</feature>
<dbReference type="Proteomes" id="UP000694888">
    <property type="component" value="Unplaced"/>
</dbReference>
<dbReference type="SUPFAM" id="SSF55753">
    <property type="entry name" value="Actin depolymerizing proteins"/>
    <property type="match status" value="5"/>
</dbReference>
<feature type="region of interest" description="Disordered" evidence="2">
    <location>
        <begin position="1937"/>
        <end position="2123"/>
    </location>
</feature>
<dbReference type="InterPro" id="IPR007123">
    <property type="entry name" value="Gelsolin-like_dom"/>
</dbReference>
<feature type="compositionally biased region" description="Basic residues" evidence="2">
    <location>
        <begin position="1322"/>
        <end position="1334"/>
    </location>
</feature>
<feature type="region of interest" description="Disordered" evidence="2">
    <location>
        <begin position="1287"/>
        <end position="1387"/>
    </location>
</feature>
<feature type="compositionally biased region" description="Basic and acidic residues" evidence="2">
    <location>
        <begin position="833"/>
        <end position="846"/>
    </location>
</feature>
<dbReference type="CDD" id="cd11293">
    <property type="entry name" value="gelsolin_S4_like"/>
    <property type="match status" value="1"/>
</dbReference>
<feature type="compositionally biased region" description="Low complexity" evidence="2">
    <location>
        <begin position="1890"/>
        <end position="1902"/>
    </location>
</feature>
<feature type="compositionally biased region" description="Low complexity" evidence="2">
    <location>
        <begin position="883"/>
        <end position="895"/>
    </location>
</feature>
<dbReference type="Pfam" id="PF00626">
    <property type="entry name" value="Gelsolin"/>
    <property type="match status" value="2"/>
</dbReference>
<feature type="compositionally biased region" description="Basic and acidic residues" evidence="2">
    <location>
        <begin position="707"/>
        <end position="719"/>
    </location>
</feature>
<proteinExistence type="inferred from homology"/>
<evidence type="ECO:0000313" key="4">
    <source>
        <dbReference type="Proteomes" id="UP000694888"/>
    </source>
</evidence>
<feature type="compositionally biased region" description="Polar residues" evidence="2">
    <location>
        <begin position="819"/>
        <end position="832"/>
    </location>
</feature>
<feature type="compositionally biased region" description="Acidic residues" evidence="2">
    <location>
        <begin position="1498"/>
        <end position="1507"/>
    </location>
</feature>
<feature type="compositionally biased region" description="Polar residues" evidence="2">
    <location>
        <begin position="1941"/>
        <end position="1955"/>
    </location>
</feature>
<accession>A0ABM1A0M6</accession>
<dbReference type="PROSITE" id="PS51089">
    <property type="entry name" value="HP"/>
    <property type="match status" value="1"/>
</dbReference>
<feature type="compositionally biased region" description="Low complexity" evidence="2">
    <location>
        <begin position="1605"/>
        <end position="1623"/>
    </location>
</feature>
<feature type="compositionally biased region" description="Low complexity" evidence="2">
    <location>
        <begin position="1009"/>
        <end position="1020"/>
    </location>
</feature>
<feature type="compositionally biased region" description="Polar residues" evidence="2">
    <location>
        <begin position="720"/>
        <end position="753"/>
    </location>
</feature>
<feature type="region of interest" description="Disordered" evidence="2">
    <location>
        <begin position="1038"/>
        <end position="1065"/>
    </location>
</feature>
<organism evidence="4 5">
    <name type="scientific">Aplysia californica</name>
    <name type="common">California sea hare</name>
    <dbReference type="NCBI Taxonomy" id="6500"/>
    <lineage>
        <taxon>Eukaryota</taxon>
        <taxon>Metazoa</taxon>
        <taxon>Spiralia</taxon>
        <taxon>Lophotrochozoa</taxon>
        <taxon>Mollusca</taxon>
        <taxon>Gastropoda</taxon>
        <taxon>Heterobranchia</taxon>
        <taxon>Euthyneura</taxon>
        <taxon>Tectipleura</taxon>
        <taxon>Aplysiida</taxon>
        <taxon>Aplysioidea</taxon>
        <taxon>Aplysiidae</taxon>
        <taxon>Aplysia</taxon>
    </lineage>
</organism>
<evidence type="ECO:0000256" key="2">
    <source>
        <dbReference type="SAM" id="MobiDB-lite"/>
    </source>
</evidence>
<feature type="compositionally biased region" description="Low complexity" evidence="2">
    <location>
        <begin position="1978"/>
        <end position="1990"/>
    </location>
</feature>
<feature type="region of interest" description="Disordered" evidence="2">
    <location>
        <begin position="1113"/>
        <end position="1244"/>
    </location>
</feature>
<feature type="compositionally biased region" description="Polar residues" evidence="2">
    <location>
        <begin position="598"/>
        <end position="612"/>
    </location>
</feature>
<feature type="compositionally biased region" description="Basic and acidic residues" evidence="2">
    <location>
        <begin position="2006"/>
        <end position="2018"/>
    </location>
</feature>
<dbReference type="GeneID" id="101857950"/>
<evidence type="ECO:0000256" key="1">
    <source>
        <dbReference type="ARBA" id="ARBA00008418"/>
    </source>
</evidence>
<dbReference type="Gene3D" id="3.40.20.10">
    <property type="entry name" value="Severin"/>
    <property type="match status" value="5"/>
</dbReference>
<feature type="compositionally biased region" description="Basic and acidic residues" evidence="2">
    <location>
        <begin position="29"/>
        <end position="40"/>
    </location>
</feature>
<feature type="compositionally biased region" description="Basic residues" evidence="2">
    <location>
        <begin position="1538"/>
        <end position="1547"/>
    </location>
</feature>
<feature type="compositionally biased region" description="Low complexity" evidence="2">
    <location>
        <begin position="943"/>
        <end position="984"/>
    </location>
</feature>
<feature type="compositionally biased region" description="Low complexity" evidence="2">
    <location>
        <begin position="1164"/>
        <end position="1177"/>
    </location>
</feature>
<protein>
    <submittedName>
        <fullName evidence="5">Supervillin</fullName>
    </submittedName>
</protein>
<feature type="compositionally biased region" description="Low complexity" evidence="2">
    <location>
        <begin position="284"/>
        <end position="299"/>
    </location>
</feature>
<feature type="compositionally biased region" description="Polar residues" evidence="2">
    <location>
        <begin position="1806"/>
        <end position="1818"/>
    </location>
</feature>
<feature type="compositionally biased region" description="Polar residues" evidence="2">
    <location>
        <begin position="238"/>
        <end position="252"/>
    </location>
</feature>
<dbReference type="RefSeq" id="XP_012938419.2">
    <property type="nucleotide sequence ID" value="XM_013082965.2"/>
</dbReference>
<feature type="region of interest" description="Disordered" evidence="2">
    <location>
        <begin position="1573"/>
        <end position="1592"/>
    </location>
</feature>
<feature type="compositionally biased region" description="Polar residues" evidence="2">
    <location>
        <begin position="1126"/>
        <end position="1135"/>
    </location>
</feature>
<feature type="compositionally biased region" description="Low complexity" evidence="2">
    <location>
        <begin position="1296"/>
        <end position="1308"/>
    </location>
</feature>
<feature type="compositionally biased region" description="Low complexity" evidence="2">
    <location>
        <begin position="1185"/>
        <end position="1196"/>
    </location>
</feature>
<feature type="compositionally biased region" description="Polar residues" evidence="2">
    <location>
        <begin position="42"/>
        <end position="54"/>
    </location>
</feature>
<feature type="compositionally biased region" description="Basic and acidic residues" evidence="2">
    <location>
        <begin position="1421"/>
        <end position="1434"/>
    </location>
</feature>
<dbReference type="InterPro" id="IPR003128">
    <property type="entry name" value="Villin_headpiece"/>
</dbReference>
<dbReference type="InterPro" id="IPR029006">
    <property type="entry name" value="ADF-H/Gelsolin-like_dom_sf"/>
</dbReference>
<dbReference type="InterPro" id="IPR036886">
    <property type="entry name" value="Villin_headpiece_dom_sf"/>
</dbReference>
<feature type="compositionally biased region" description="Basic and acidic residues" evidence="2">
    <location>
        <begin position="2085"/>
        <end position="2099"/>
    </location>
</feature>
<feature type="compositionally biased region" description="Low complexity" evidence="2">
    <location>
        <begin position="1699"/>
        <end position="1724"/>
    </location>
</feature>
<dbReference type="PANTHER" id="PTHR11977">
    <property type="entry name" value="VILLIN"/>
    <property type="match status" value="1"/>
</dbReference>
<feature type="domain" description="HP" evidence="3">
    <location>
        <begin position="3105"/>
        <end position="3168"/>
    </location>
</feature>
<feature type="compositionally biased region" description="Low complexity" evidence="2">
    <location>
        <begin position="1856"/>
        <end position="1876"/>
    </location>
</feature>
<feature type="compositionally biased region" description="Basic and acidic residues" evidence="2">
    <location>
        <begin position="1508"/>
        <end position="1532"/>
    </location>
</feature>
<feature type="region of interest" description="Disordered" evidence="2">
    <location>
        <begin position="1421"/>
        <end position="1561"/>
    </location>
</feature>
<dbReference type="SMART" id="SM00153">
    <property type="entry name" value="VHP"/>
    <property type="match status" value="1"/>
</dbReference>
<dbReference type="SUPFAM" id="SSF47050">
    <property type="entry name" value="VHP, Villin headpiece domain"/>
    <property type="match status" value="1"/>
</dbReference>
<feature type="compositionally biased region" description="Basic and acidic residues" evidence="2">
    <location>
        <begin position="1636"/>
        <end position="1684"/>
    </location>
</feature>
<feature type="compositionally biased region" description="Low complexity" evidence="2">
    <location>
        <begin position="2181"/>
        <end position="2192"/>
    </location>
</feature>
<feature type="compositionally biased region" description="Basic and acidic residues" evidence="2">
    <location>
        <begin position="55"/>
        <end position="116"/>
    </location>
</feature>
<evidence type="ECO:0000313" key="5">
    <source>
        <dbReference type="RefSeq" id="XP_012938419.2"/>
    </source>
</evidence>
<feature type="compositionally biased region" description="Basic and acidic residues" evidence="2">
    <location>
        <begin position="142"/>
        <end position="151"/>
    </location>
</feature>
<gene>
    <name evidence="5" type="primary">LOC101857950</name>
</gene>